<keyword evidence="1" id="KW-0732">Signal</keyword>
<reference evidence="2 3" key="1">
    <citation type="journal article" date="2006" name="Int. J. Syst. Evol. Microbiol.">
        <title>Dyella yeojuensis sp. nov., isolated from greenhouse soil in Korea.</title>
        <authorList>
            <person name="Kim B.Y."/>
            <person name="Weon H.Y."/>
            <person name="Lee K.H."/>
            <person name="Seok S.J."/>
            <person name="Kwon S.W."/>
            <person name="Go S.J."/>
            <person name="Stackebrandt E."/>
        </authorList>
    </citation>
    <scope>NUCLEOTIDE SEQUENCE [LARGE SCALE GENOMIC DNA]</scope>
    <source>
        <strain evidence="2 3">DSM 17673</strain>
    </source>
</reference>
<keyword evidence="3" id="KW-1185">Reference proteome</keyword>
<feature type="signal peptide" evidence="1">
    <location>
        <begin position="1"/>
        <end position="22"/>
    </location>
</feature>
<accession>A0A7X5QSZ4</accession>
<evidence type="ECO:0000313" key="2">
    <source>
        <dbReference type="EMBL" id="NID14858.1"/>
    </source>
</evidence>
<dbReference type="Pfam" id="PF10082">
    <property type="entry name" value="BBP2_2"/>
    <property type="match status" value="1"/>
</dbReference>
<dbReference type="AlphaFoldDB" id="A0A7X5QSZ4"/>
<proteinExistence type="predicted"/>
<name>A0A7X5QSZ4_9GAMM</name>
<gene>
    <name evidence="2" type="ORF">HBF32_05175</name>
</gene>
<evidence type="ECO:0000313" key="3">
    <source>
        <dbReference type="Proteomes" id="UP000518878"/>
    </source>
</evidence>
<dbReference type="InterPro" id="IPR018759">
    <property type="entry name" value="BBP2_2"/>
</dbReference>
<dbReference type="EMBL" id="JAAQTL010000001">
    <property type="protein sequence ID" value="NID14858.1"/>
    <property type="molecule type" value="Genomic_DNA"/>
</dbReference>
<feature type="chain" id="PRO_5031206208" evidence="1">
    <location>
        <begin position="23"/>
        <end position="451"/>
    </location>
</feature>
<comment type="caution">
    <text evidence="2">The sequence shown here is derived from an EMBL/GenBank/DDBJ whole genome shotgun (WGS) entry which is preliminary data.</text>
</comment>
<dbReference type="SUPFAM" id="SSF56935">
    <property type="entry name" value="Porins"/>
    <property type="match status" value="1"/>
</dbReference>
<protein>
    <submittedName>
        <fullName evidence="2">Outer membrane beta-barrel protein</fullName>
    </submittedName>
</protein>
<dbReference type="Proteomes" id="UP000518878">
    <property type="component" value="Unassembled WGS sequence"/>
</dbReference>
<sequence length="451" mass="49697">MGKALPTALLALCAVAPSATLAGTLNYTLYGGLEHSNNIALSSDNPVSENVLIPGSSFQYSQLGSTFQANLAGTVEYRKYLQNRFDSQLQTQLAGQGNWTIAPDRLDFSVEDYAGVQPVDQLSSDSPDNQQQTNVLVVGPTLRMRFGRAARGQFELRYINSYASKVDDFDSSRGLAAFRVYRDLSPTDTLSANVEFQRVHFDNQPSDADYDRKEAFLRYTSRLAHFDADVLVGGSRLEFDGGRTTSAPLVRMRLGWDPSPRNAFVVTGAYQYADAAQDIITAPGAFGIGTVADRVEPIDPFANTGGLGNGTGTSIGTGSAVIGSDVYKERRFDASWNWRGDRLNVTVSPSFSKLRYLNDRTFDQNDRAISIGIGYRLRPTVTLNGFLMGDKLDYQAIDRRDTTVRMGLNLTKQWNQHWSGQVSVARERRSSTAAGQDYRANAIYVGVVYRR</sequence>
<evidence type="ECO:0000256" key="1">
    <source>
        <dbReference type="SAM" id="SignalP"/>
    </source>
</evidence>
<dbReference type="RefSeq" id="WP_166698639.1">
    <property type="nucleotide sequence ID" value="NZ_JAAQTL010000001.1"/>
</dbReference>
<organism evidence="2 3">
    <name type="scientific">Luteibacter yeojuensis</name>
    <dbReference type="NCBI Taxonomy" id="345309"/>
    <lineage>
        <taxon>Bacteria</taxon>
        <taxon>Pseudomonadati</taxon>
        <taxon>Pseudomonadota</taxon>
        <taxon>Gammaproteobacteria</taxon>
        <taxon>Lysobacterales</taxon>
        <taxon>Rhodanobacteraceae</taxon>
        <taxon>Luteibacter</taxon>
    </lineage>
</organism>